<keyword evidence="1" id="KW-0732">Signal</keyword>
<proteinExistence type="predicted"/>
<comment type="caution">
    <text evidence="2">The sequence shown here is derived from an EMBL/GenBank/DDBJ whole genome shotgun (WGS) entry which is preliminary data.</text>
</comment>
<protein>
    <recommendedName>
        <fullName evidence="4">DUF4124 domain-containing protein</fullName>
    </recommendedName>
</protein>
<organism evidence="2 3">
    <name type="scientific">Luteimonas aestuarii</name>
    <dbReference type="NCBI Taxonomy" id="453837"/>
    <lineage>
        <taxon>Bacteria</taxon>
        <taxon>Pseudomonadati</taxon>
        <taxon>Pseudomonadota</taxon>
        <taxon>Gammaproteobacteria</taxon>
        <taxon>Lysobacterales</taxon>
        <taxon>Lysobacteraceae</taxon>
        <taxon>Luteimonas</taxon>
    </lineage>
</organism>
<evidence type="ECO:0000256" key="1">
    <source>
        <dbReference type="SAM" id="SignalP"/>
    </source>
</evidence>
<dbReference type="RefSeq" id="WP_133323489.1">
    <property type="nucleotide sequence ID" value="NZ_SMTF01000017.1"/>
</dbReference>
<evidence type="ECO:0008006" key="4">
    <source>
        <dbReference type="Google" id="ProtNLM"/>
    </source>
</evidence>
<evidence type="ECO:0000313" key="3">
    <source>
        <dbReference type="Proteomes" id="UP000294796"/>
    </source>
</evidence>
<dbReference type="Proteomes" id="UP000294796">
    <property type="component" value="Unassembled WGS sequence"/>
</dbReference>
<accession>A0A4R5TKZ2</accession>
<dbReference type="EMBL" id="SMTF01000017">
    <property type="protein sequence ID" value="TDK21097.1"/>
    <property type="molecule type" value="Genomic_DNA"/>
</dbReference>
<sequence length="219" mass="23895">MNIRIAIVGIVLCAVLVPADAQQRRGTSTAAVERKLYCWEENGRKVCGDALPASAVDSARTEISPRSGLQVGQVGRALTAEERAAAEAQAARDMQAAEAVAAQERRELAMAVSYNTEADLRAAFGERIVLVDEALKTSRMGVTNLRLSLLSLLRQASDLELQEKPVPQPLANNILTQHNDLLRQQAIMSQQLDERASLDADLEYAVERYRALRGTQQDG</sequence>
<evidence type="ECO:0000313" key="2">
    <source>
        <dbReference type="EMBL" id="TDK21097.1"/>
    </source>
</evidence>
<keyword evidence="3" id="KW-1185">Reference proteome</keyword>
<dbReference type="AlphaFoldDB" id="A0A4R5TKZ2"/>
<gene>
    <name evidence="2" type="ORF">E2F46_15490</name>
</gene>
<name>A0A4R5TKZ2_9GAMM</name>
<feature type="signal peptide" evidence="1">
    <location>
        <begin position="1"/>
        <end position="21"/>
    </location>
</feature>
<reference evidence="2 3" key="1">
    <citation type="submission" date="2019-03" db="EMBL/GenBank/DDBJ databases">
        <title>Luteimonas zhaokaii sp.nov., isolated from the rectal contents of Plateau pika in Yushu, Qinghai Province, China.</title>
        <authorList>
            <person name="Zhang G."/>
        </authorList>
    </citation>
    <scope>NUCLEOTIDE SEQUENCE [LARGE SCALE GENOMIC DNA]</scope>
    <source>
        <strain evidence="2 3">B9</strain>
    </source>
</reference>
<dbReference type="OrthoDB" id="5966355at2"/>
<feature type="chain" id="PRO_5020580976" description="DUF4124 domain-containing protein" evidence="1">
    <location>
        <begin position="22"/>
        <end position="219"/>
    </location>
</feature>